<keyword evidence="6" id="KW-1185">Reference proteome</keyword>
<gene>
    <name evidence="5" type="ORF">SAMN03080617_02374</name>
</gene>
<evidence type="ECO:0000313" key="6">
    <source>
        <dbReference type="Proteomes" id="UP000198756"/>
    </source>
</evidence>
<dbReference type="Gene3D" id="3.40.50.300">
    <property type="entry name" value="P-loop containing nucleotide triphosphate hydrolases"/>
    <property type="match status" value="1"/>
</dbReference>
<proteinExistence type="inferred from homology"/>
<dbReference type="CDD" id="cd00009">
    <property type="entry name" value="AAA"/>
    <property type="match status" value="1"/>
</dbReference>
<dbReference type="PIRSF" id="PIRSF003073">
    <property type="entry name" value="DNAC_TnpB_IstB"/>
    <property type="match status" value="1"/>
</dbReference>
<dbReference type="RefSeq" id="WP_092730192.1">
    <property type="nucleotide sequence ID" value="NZ_FMXE01000015.1"/>
</dbReference>
<evidence type="ECO:0000313" key="5">
    <source>
        <dbReference type="EMBL" id="SDA79654.1"/>
    </source>
</evidence>
<dbReference type="EMBL" id="FMXE01000015">
    <property type="protein sequence ID" value="SDA79654.1"/>
    <property type="molecule type" value="Genomic_DNA"/>
</dbReference>
<reference evidence="6" key="1">
    <citation type="submission" date="2016-10" db="EMBL/GenBank/DDBJ databases">
        <authorList>
            <person name="Varghese N."/>
            <person name="Submissions S."/>
        </authorList>
    </citation>
    <scope>NUCLEOTIDE SEQUENCE [LARGE SCALE GENOMIC DNA]</scope>
    <source>
        <strain evidence="6">DSM 22703</strain>
    </source>
</reference>
<dbReference type="InterPro" id="IPR028350">
    <property type="entry name" value="DNAC/IstB-like"/>
</dbReference>
<keyword evidence="3" id="KW-0067">ATP-binding</keyword>
<dbReference type="SMART" id="SM00382">
    <property type="entry name" value="AAA"/>
    <property type="match status" value="1"/>
</dbReference>
<keyword evidence="2" id="KW-0547">Nucleotide-binding</keyword>
<dbReference type="InterPro" id="IPR003593">
    <property type="entry name" value="AAA+_ATPase"/>
</dbReference>
<organism evidence="5 6">
    <name type="scientific">Algoriphagus alkaliphilus</name>
    <dbReference type="NCBI Taxonomy" id="279824"/>
    <lineage>
        <taxon>Bacteria</taxon>
        <taxon>Pseudomonadati</taxon>
        <taxon>Bacteroidota</taxon>
        <taxon>Cytophagia</taxon>
        <taxon>Cytophagales</taxon>
        <taxon>Cyclobacteriaceae</taxon>
        <taxon>Algoriphagus</taxon>
    </lineage>
</organism>
<evidence type="ECO:0000256" key="1">
    <source>
        <dbReference type="ARBA" id="ARBA00008059"/>
    </source>
</evidence>
<dbReference type="PANTHER" id="PTHR30050">
    <property type="entry name" value="CHROMOSOMAL REPLICATION INITIATOR PROTEIN DNAA"/>
    <property type="match status" value="1"/>
</dbReference>
<dbReference type="STRING" id="279824.SAMN03080617_02374"/>
<comment type="similarity">
    <text evidence="1">Belongs to the IS21/IS1162 putative ATP-binding protein family.</text>
</comment>
<sequence>MIQQTLEKMKKMKLYGMSRSFSHATESDSMASLTPDELIALLVENEWDDRQNRRMESSLRGARFRYKATVEELDFRPGRELDKNQLLRLADGGYIKKGENILMTGSTGTGKSYLACALGNQACSKGYKVLYANTTRLLTQLKMAKADGSSIKEMLKLEKLDVLILDDFGIQPLDIQSRMLLMEIIEDRHGKKSTIITSQLPVSTWYEIIGDQTIADSILDRIVHDAHRIELKGESLRKQRKIEPENR</sequence>
<evidence type="ECO:0000259" key="4">
    <source>
        <dbReference type="SMART" id="SM00382"/>
    </source>
</evidence>
<feature type="domain" description="AAA+ ATPase" evidence="4">
    <location>
        <begin position="97"/>
        <end position="230"/>
    </location>
</feature>
<dbReference type="AlphaFoldDB" id="A0A1G5YBS5"/>
<dbReference type="NCBIfam" id="NF038214">
    <property type="entry name" value="IS21_help_AAA"/>
    <property type="match status" value="1"/>
</dbReference>
<dbReference type="GO" id="GO:0006260">
    <property type="term" value="P:DNA replication"/>
    <property type="evidence" value="ECO:0007669"/>
    <property type="project" value="TreeGrafter"/>
</dbReference>
<dbReference type="Proteomes" id="UP000198756">
    <property type="component" value="Unassembled WGS sequence"/>
</dbReference>
<evidence type="ECO:0000256" key="2">
    <source>
        <dbReference type="ARBA" id="ARBA00022741"/>
    </source>
</evidence>
<dbReference type="InterPro" id="IPR002611">
    <property type="entry name" value="IstB_ATP-bd"/>
</dbReference>
<dbReference type="OrthoDB" id="8064373at2"/>
<dbReference type="InterPro" id="IPR027417">
    <property type="entry name" value="P-loop_NTPase"/>
</dbReference>
<evidence type="ECO:0000256" key="3">
    <source>
        <dbReference type="ARBA" id="ARBA00022840"/>
    </source>
</evidence>
<dbReference type="GO" id="GO:0005524">
    <property type="term" value="F:ATP binding"/>
    <property type="evidence" value="ECO:0007669"/>
    <property type="project" value="UniProtKB-KW"/>
</dbReference>
<accession>A0A1G5YBS5</accession>
<dbReference type="PANTHER" id="PTHR30050:SF4">
    <property type="entry name" value="ATP-BINDING PROTEIN RV3427C IN INSERTION SEQUENCE-RELATED"/>
    <property type="match status" value="1"/>
</dbReference>
<dbReference type="SUPFAM" id="SSF52540">
    <property type="entry name" value="P-loop containing nucleoside triphosphate hydrolases"/>
    <property type="match status" value="1"/>
</dbReference>
<dbReference type="InterPro" id="IPR047661">
    <property type="entry name" value="IstB"/>
</dbReference>
<dbReference type="Pfam" id="PF01695">
    <property type="entry name" value="IstB_IS21"/>
    <property type="match status" value="1"/>
</dbReference>
<protein>
    <submittedName>
        <fullName evidence="5">DNA replication protein DnaC</fullName>
    </submittedName>
</protein>
<name>A0A1G5YBS5_9BACT</name>